<dbReference type="InterPro" id="IPR054044">
    <property type="entry name" value="PFIN"/>
</dbReference>
<reference evidence="1" key="1">
    <citation type="submission" date="2021-09" db="EMBL/GenBank/DDBJ databases">
        <title>Genomic analysis of Ralstonia spp.</title>
        <authorList>
            <person name="Aburjaile F."/>
            <person name="Ariute J.C."/>
            <person name="Pais A.K.L."/>
            <person name="Albuquerque G.M.R."/>
            <person name="Silva A.M.F."/>
            <person name="Brenig B."/>
            <person name="Azevedo V."/>
            <person name="Matiuzzi M."/>
            <person name="Ramos R."/>
            <person name="Goes-Neto A."/>
            <person name="Soares S."/>
            <person name="Iseppon A.M.B."/>
            <person name="Souza E."/>
            <person name="Gama M."/>
        </authorList>
    </citation>
    <scope>NUCLEOTIDE SEQUENCE</scope>
    <source>
        <strain evidence="1">CCRMRs91</strain>
    </source>
</reference>
<dbReference type="RefSeq" id="WP_271657178.1">
    <property type="nucleotide sequence ID" value="NZ_JAIVFG010000050.1"/>
</dbReference>
<organism evidence="1 2">
    <name type="scientific">Ralstonia solanacearum</name>
    <name type="common">Pseudomonas solanacearum</name>
    <dbReference type="NCBI Taxonomy" id="305"/>
    <lineage>
        <taxon>Bacteria</taxon>
        <taxon>Pseudomonadati</taxon>
        <taxon>Pseudomonadota</taxon>
        <taxon>Betaproteobacteria</taxon>
        <taxon>Burkholderiales</taxon>
        <taxon>Burkholderiaceae</taxon>
        <taxon>Ralstonia</taxon>
        <taxon>Ralstonia solanacearum species complex</taxon>
    </lineage>
</organism>
<name>A0AAW5ZUE3_RALSL</name>
<dbReference type="EMBL" id="JAIVFG010000050">
    <property type="protein sequence ID" value="MDB0573396.1"/>
    <property type="molecule type" value="Genomic_DNA"/>
</dbReference>
<gene>
    <name evidence="1" type="ORF">LBW59_21850</name>
</gene>
<dbReference type="AlphaFoldDB" id="A0AAW5ZUE3"/>
<protein>
    <submittedName>
        <fullName evidence="1">Uncharacterized protein</fullName>
    </submittedName>
</protein>
<evidence type="ECO:0000313" key="1">
    <source>
        <dbReference type="EMBL" id="MDB0573396.1"/>
    </source>
</evidence>
<proteinExistence type="predicted"/>
<evidence type="ECO:0000313" key="2">
    <source>
        <dbReference type="Proteomes" id="UP001144050"/>
    </source>
</evidence>
<comment type="caution">
    <text evidence="1">The sequence shown here is derived from an EMBL/GenBank/DDBJ whole genome shotgun (WGS) entry which is preliminary data.</text>
</comment>
<sequence length="169" mass="18914">MPLVLPNSRSIEIWEVPLHDHKPYAFVRLQRTFAPEDVQHQVILVDAAKLLLCADRDATNYVLPPAQYWHAGKRNGIRDFLDPTQADVPKMPTISFNTRRCRSLLGLMGFAKEGVVSFRNGQHRARYLAFAGATCFPVEVLASEAAMLAHYCGTTDAPGVRWWPTAPPS</sequence>
<dbReference type="Proteomes" id="UP001144050">
    <property type="component" value="Unassembled WGS sequence"/>
</dbReference>
<dbReference type="Pfam" id="PF22162">
    <property type="entry name" value="PFIN"/>
    <property type="match status" value="1"/>
</dbReference>
<accession>A0AAW5ZUE3</accession>